<name>A0AA39GNF7_SARSR</name>
<evidence type="ECO:0000256" key="9">
    <source>
        <dbReference type="ARBA" id="ARBA00023033"/>
    </source>
</evidence>
<dbReference type="CDD" id="cd11063">
    <property type="entry name" value="CYP52"/>
    <property type="match status" value="1"/>
</dbReference>
<evidence type="ECO:0000256" key="2">
    <source>
        <dbReference type="ARBA" id="ARBA00004167"/>
    </source>
</evidence>
<evidence type="ECO:0000313" key="13">
    <source>
        <dbReference type="EMBL" id="KAK0390577.1"/>
    </source>
</evidence>
<evidence type="ECO:0000256" key="8">
    <source>
        <dbReference type="ARBA" id="ARBA00023004"/>
    </source>
</evidence>
<dbReference type="Gene3D" id="1.10.630.10">
    <property type="entry name" value="Cytochrome P450"/>
    <property type="match status" value="1"/>
</dbReference>
<dbReference type="GO" id="GO:0016712">
    <property type="term" value="F:oxidoreductase activity, acting on paired donors, with incorporation or reduction of molecular oxygen, reduced flavin or flavoprotein as one donor, and incorporation of one atom of oxygen"/>
    <property type="evidence" value="ECO:0007669"/>
    <property type="project" value="InterPro"/>
</dbReference>
<dbReference type="PRINTS" id="PR00385">
    <property type="entry name" value="P450"/>
</dbReference>
<dbReference type="InterPro" id="IPR047146">
    <property type="entry name" value="Cyt_P450_E_CYP52_fungi"/>
</dbReference>
<keyword evidence="9 11" id="KW-0503">Monooxygenase</keyword>
<evidence type="ECO:0000256" key="6">
    <source>
        <dbReference type="ARBA" id="ARBA00022989"/>
    </source>
</evidence>
<dbReference type="InterPro" id="IPR001128">
    <property type="entry name" value="Cyt_P450"/>
</dbReference>
<dbReference type="PRINTS" id="PR01239">
    <property type="entry name" value="EP450IICYP52"/>
</dbReference>
<dbReference type="GO" id="GO:0005506">
    <property type="term" value="F:iron ion binding"/>
    <property type="evidence" value="ECO:0007669"/>
    <property type="project" value="InterPro"/>
</dbReference>
<sequence length="529" mass="60238">MAVLSTTPSAGTIAIASLALYIAYRITSSLRLAARRRAIIRDNNCQPAVDLDALPGRQEAVNRYWPWDRMFGFNLSNPKSVSDLLDQHRFYPSRMELWAAVAPTKTCTTQMLNKRWTLTQDVENVKYVMATDFDNWAFTPGREHGLGQFLGKGIFTTDGAAWARSRNLVKPNFTRFQISNMALFERHLQQLLAVLPRDGSTVDLSPLFFCMTMDIATEFLFGSSSETQGKGIDEEFSNAFGYCQDYALFLVRLGRLGSLLPYPKKFRRARKLVHDFVDGYVDDALEKKRRFGDVKQDASEKGRYVVLQELVQETSDREQLRSESLAVLLAGRDTTASTLTTLWFILALYPEVWTKLQAEVATLDGQHPSFEQLKELKYLQAVINEVLRLWAPVSLNSRICLADRVLPRGGGPDGSSPLFMPKGSQLGWVLYAYHRQRDIWGEDAEEFRPERWLGERAMRFGWHYTPFNAGPRICLGQQFALSQVGYVTVRLCQVFEGIELRGRLREWRENSSLIISHSEGATVSLKIRE</sequence>
<comment type="cofactor">
    <cofactor evidence="1">
        <name>heme</name>
        <dbReference type="ChEBI" id="CHEBI:30413"/>
    </cofactor>
</comment>
<organism evidence="13 14">
    <name type="scientific">Sarocladium strictum</name>
    <name type="common">Black bundle disease fungus</name>
    <name type="synonym">Acremonium strictum</name>
    <dbReference type="NCBI Taxonomy" id="5046"/>
    <lineage>
        <taxon>Eukaryota</taxon>
        <taxon>Fungi</taxon>
        <taxon>Dikarya</taxon>
        <taxon>Ascomycota</taxon>
        <taxon>Pezizomycotina</taxon>
        <taxon>Sordariomycetes</taxon>
        <taxon>Hypocreomycetidae</taxon>
        <taxon>Hypocreales</taxon>
        <taxon>Sarocladiaceae</taxon>
        <taxon>Sarocladium</taxon>
    </lineage>
</organism>
<dbReference type="Pfam" id="PF00067">
    <property type="entry name" value="p450"/>
    <property type="match status" value="1"/>
</dbReference>
<dbReference type="Proteomes" id="UP001175261">
    <property type="component" value="Unassembled WGS sequence"/>
</dbReference>
<dbReference type="SUPFAM" id="SSF48264">
    <property type="entry name" value="Cytochrome P450"/>
    <property type="match status" value="1"/>
</dbReference>
<protein>
    <recommendedName>
        <fullName evidence="15">Cytochrome P450</fullName>
    </recommendedName>
</protein>
<dbReference type="EMBL" id="JAPDFR010000001">
    <property type="protein sequence ID" value="KAK0390577.1"/>
    <property type="molecule type" value="Genomic_DNA"/>
</dbReference>
<comment type="subcellular location">
    <subcellularLocation>
        <location evidence="2">Membrane</location>
        <topology evidence="2">Single-pass membrane protein</topology>
    </subcellularLocation>
</comment>
<evidence type="ECO:0000256" key="11">
    <source>
        <dbReference type="RuleBase" id="RU000461"/>
    </source>
</evidence>
<dbReference type="InterPro" id="IPR036396">
    <property type="entry name" value="Cyt_P450_sf"/>
</dbReference>
<keyword evidence="4 12" id="KW-0812">Transmembrane</keyword>
<keyword evidence="8 11" id="KW-0408">Iron</keyword>
<dbReference type="PANTHER" id="PTHR24287:SF17">
    <property type="entry name" value="P450, PUTATIVE (EUROFUNG)-RELATED"/>
    <property type="match status" value="1"/>
</dbReference>
<reference evidence="13" key="1">
    <citation type="submission" date="2022-10" db="EMBL/GenBank/DDBJ databases">
        <title>Determination and structural analysis of whole genome sequence of Sarocladium strictum F4-1.</title>
        <authorList>
            <person name="Hu L."/>
            <person name="Jiang Y."/>
        </authorList>
    </citation>
    <scope>NUCLEOTIDE SEQUENCE</scope>
    <source>
        <strain evidence="13">F4-1</strain>
    </source>
</reference>
<keyword evidence="11" id="KW-0349">Heme</keyword>
<dbReference type="InterPro" id="IPR017972">
    <property type="entry name" value="Cyt_P450_CS"/>
</dbReference>
<dbReference type="GO" id="GO:0020037">
    <property type="term" value="F:heme binding"/>
    <property type="evidence" value="ECO:0007669"/>
    <property type="project" value="InterPro"/>
</dbReference>
<evidence type="ECO:0000256" key="12">
    <source>
        <dbReference type="SAM" id="Phobius"/>
    </source>
</evidence>
<keyword evidence="14" id="KW-1185">Reference proteome</keyword>
<gene>
    <name evidence="13" type="ORF">NLU13_0081</name>
</gene>
<evidence type="ECO:0008006" key="15">
    <source>
        <dbReference type="Google" id="ProtNLM"/>
    </source>
</evidence>
<evidence type="ECO:0000256" key="5">
    <source>
        <dbReference type="ARBA" id="ARBA00022723"/>
    </source>
</evidence>
<evidence type="ECO:0000256" key="4">
    <source>
        <dbReference type="ARBA" id="ARBA00022692"/>
    </source>
</evidence>
<proteinExistence type="inferred from homology"/>
<dbReference type="PANTHER" id="PTHR24287">
    <property type="entry name" value="P450, PUTATIVE (EUROFUNG)-RELATED"/>
    <property type="match status" value="1"/>
</dbReference>
<accession>A0AA39GNF7</accession>
<evidence type="ECO:0000256" key="10">
    <source>
        <dbReference type="ARBA" id="ARBA00023136"/>
    </source>
</evidence>
<keyword evidence="10 12" id="KW-0472">Membrane</keyword>
<keyword evidence="7 11" id="KW-0560">Oxidoreductase</keyword>
<dbReference type="GO" id="GO:0016020">
    <property type="term" value="C:membrane"/>
    <property type="evidence" value="ECO:0007669"/>
    <property type="project" value="UniProtKB-SubCell"/>
</dbReference>
<comment type="similarity">
    <text evidence="3 11">Belongs to the cytochrome P450 family.</text>
</comment>
<evidence type="ECO:0000256" key="3">
    <source>
        <dbReference type="ARBA" id="ARBA00010617"/>
    </source>
</evidence>
<evidence type="ECO:0000256" key="7">
    <source>
        <dbReference type="ARBA" id="ARBA00023002"/>
    </source>
</evidence>
<comment type="caution">
    <text evidence="13">The sequence shown here is derived from an EMBL/GenBank/DDBJ whole genome shotgun (WGS) entry which is preliminary data.</text>
</comment>
<dbReference type="InterPro" id="IPR002974">
    <property type="entry name" value="Cyt_P450_E_CYP52_ascomycetes"/>
</dbReference>
<evidence type="ECO:0000313" key="14">
    <source>
        <dbReference type="Proteomes" id="UP001175261"/>
    </source>
</evidence>
<dbReference type="PROSITE" id="PS00086">
    <property type="entry name" value="CYTOCHROME_P450"/>
    <property type="match status" value="1"/>
</dbReference>
<keyword evidence="6 12" id="KW-1133">Transmembrane helix</keyword>
<evidence type="ECO:0000256" key="1">
    <source>
        <dbReference type="ARBA" id="ARBA00001971"/>
    </source>
</evidence>
<dbReference type="AlphaFoldDB" id="A0AA39GNF7"/>
<feature type="transmembrane region" description="Helical" evidence="12">
    <location>
        <begin position="6"/>
        <end position="27"/>
    </location>
</feature>
<keyword evidence="5 11" id="KW-0479">Metal-binding</keyword>